<dbReference type="SUPFAM" id="SSF88659">
    <property type="entry name" value="Sigma3 and sigma4 domains of RNA polymerase sigma factors"/>
    <property type="match status" value="1"/>
</dbReference>
<dbReference type="AlphaFoldDB" id="A0A1H8WF10"/>
<evidence type="ECO:0000313" key="2">
    <source>
        <dbReference type="Proteomes" id="UP000198582"/>
    </source>
</evidence>
<dbReference type="InterPro" id="IPR013324">
    <property type="entry name" value="RNA_pol_sigma_r3/r4-like"/>
</dbReference>
<evidence type="ECO:0000313" key="1">
    <source>
        <dbReference type="EMBL" id="SEP26250.1"/>
    </source>
</evidence>
<sequence length="64" mass="7242">MWRAIDRLPARHRQLLVLLAYRPDLSPLEVAAALGIAPGSLSVLRRRCLATLRRRLTSEGFSYP</sequence>
<dbReference type="EMBL" id="FOEF01000005">
    <property type="protein sequence ID" value="SEP26250.1"/>
    <property type="molecule type" value="Genomic_DNA"/>
</dbReference>
<proteinExistence type="predicted"/>
<dbReference type="STRING" id="394193.SAMN04489732_105135"/>
<evidence type="ECO:0008006" key="3">
    <source>
        <dbReference type="Google" id="ProtNLM"/>
    </source>
</evidence>
<keyword evidence="2" id="KW-1185">Reference proteome</keyword>
<dbReference type="InterPro" id="IPR036388">
    <property type="entry name" value="WH-like_DNA-bd_sf"/>
</dbReference>
<name>A0A1H8WF10_9PSEU</name>
<gene>
    <name evidence="1" type="ORF">SAMN04489732_105135</name>
</gene>
<dbReference type="Gene3D" id="1.10.10.10">
    <property type="entry name" value="Winged helix-like DNA-binding domain superfamily/Winged helix DNA-binding domain"/>
    <property type="match status" value="1"/>
</dbReference>
<reference evidence="1 2" key="1">
    <citation type="submission" date="2016-10" db="EMBL/GenBank/DDBJ databases">
        <authorList>
            <person name="de Groot N.N."/>
        </authorList>
    </citation>
    <scope>NUCLEOTIDE SEQUENCE [LARGE SCALE GENOMIC DNA]</scope>
    <source>
        <strain evidence="1 2">DSM 44993</strain>
    </source>
</reference>
<dbReference type="Proteomes" id="UP000198582">
    <property type="component" value="Unassembled WGS sequence"/>
</dbReference>
<organism evidence="1 2">
    <name type="scientific">Amycolatopsis saalfeldensis</name>
    <dbReference type="NCBI Taxonomy" id="394193"/>
    <lineage>
        <taxon>Bacteria</taxon>
        <taxon>Bacillati</taxon>
        <taxon>Actinomycetota</taxon>
        <taxon>Actinomycetes</taxon>
        <taxon>Pseudonocardiales</taxon>
        <taxon>Pseudonocardiaceae</taxon>
        <taxon>Amycolatopsis</taxon>
    </lineage>
</organism>
<accession>A0A1H8WF10</accession>
<protein>
    <recommendedName>
        <fullName evidence="3">Sigma-70, region 4</fullName>
    </recommendedName>
</protein>